<sequence>MEENTMGHGIAGGTGLAARNEAPELIRALDRDDERCWVPLAPGAWFYPMAFDVRNGVWHSVFRVAPGAQLPTHYHLGRVVGCTLRGRWHYRERDWEHRPGSYLLEVPGDSHTFEVIGEETVELFTVNEGGFLLLDERGDVTGITDVLLRLEQARAHYERVGLGRAAIDSLIR</sequence>
<name>A0A0T7CS90_BORP1</name>
<dbReference type="InterPro" id="IPR014710">
    <property type="entry name" value="RmlC-like_jellyroll"/>
</dbReference>
<dbReference type="SUPFAM" id="SSF51182">
    <property type="entry name" value="RmlC-like cupins"/>
    <property type="match status" value="1"/>
</dbReference>
<dbReference type="Gene3D" id="2.60.120.10">
    <property type="entry name" value="Jelly Rolls"/>
    <property type="match status" value="1"/>
</dbReference>
<dbReference type="Proteomes" id="UP000005250">
    <property type="component" value="Chromosome"/>
</dbReference>
<dbReference type="AlphaFoldDB" id="A0A0T7CS90"/>
<dbReference type="InterPro" id="IPR011051">
    <property type="entry name" value="RmlC_Cupin_sf"/>
</dbReference>
<protein>
    <recommendedName>
        <fullName evidence="1">ChrR-like cupin domain-containing protein</fullName>
    </recommendedName>
</protein>
<evidence type="ECO:0000259" key="1">
    <source>
        <dbReference type="Pfam" id="PF12973"/>
    </source>
</evidence>
<dbReference type="HOGENOM" id="CLU_093224_1_0_4"/>
<organism evidence="2 3">
    <name type="scientific">Bordetella pertussis (strain ATCC 9797 / DSM 5571 / CCUG 30873 / LMG 14455 / NCTC 10739 / 18323)</name>
    <dbReference type="NCBI Taxonomy" id="568706"/>
    <lineage>
        <taxon>Bacteria</taxon>
        <taxon>Pseudomonadati</taxon>
        <taxon>Pseudomonadota</taxon>
        <taxon>Betaproteobacteria</taxon>
        <taxon>Burkholderiales</taxon>
        <taxon>Alcaligenaceae</taxon>
        <taxon>Bordetella</taxon>
    </lineage>
</organism>
<dbReference type="Pfam" id="PF12973">
    <property type="entry name" value="Cupin_7"/>
    <property type="match status" value="1"/>
</dbReference>
<reference evidence="2 3" key="1">
    <citation type="journal article" date="2012" name="BMC Genomics">
        <title>Comparative genomics of the classical Bordetella subspecies: the evolution and exchange of virulence-associated diversity amongst closely related pathogens.</title>
        <authorList>
            <person name="Park J."/>
            <person name="Zhang Y."/>
            <person name="Buboltz A.M."/>
            <person name="Zhang X."/>
            <person name="Schuster S.C."/>
            <person name="Ahuja U."/>
            <person name="Liu M."/>
            <person name="Miller J.F."/>
            <person name="Sebaihia M."/>
            <person name="Bentley S.D."/>
            <person name="Parkhill J."/>
            <person name="Harvill E.T."/>
        </authorList>
    </citation>
    <scope>NUCLEOTIDE SEQUENCE [LARGE SCALE GENOMIC DNA]</scope>
    <source>
        <strain evidence="3">ATCC 9797 / DSM 5571 / CCUG 30873 / LMG 14455 / NCTC 10739 / 18323</strain>
    </source>
</reference>
<feature type="domain" description="ChrR-like cupin" evidence="1">
    <location>
        <begin position="33"/>
        <end position="126"/>
    </location>
</feature>
<gene>
    <name evidence="2" type="ordered locus">BN118_2960</name>
</gene>
<dbReference type="eggNOG" id="COG1917">
    <property type="taxonomic scope" value="Bacteria"/>
</dbReference>
<dbReference type="KEGG" id="bper:BN118_2960"/>
<evidence type="ECO:0000313" key="2">
    <source>
        <dbReference type="EMBL" id="CCJ64385.1"/>
    </source>
</evidence>
<evidence type="ECO:0000313" key="3">
    <source>
        <dbReference type="Proteomes" id="UP000005250"/>
    </source>
</evidence>
<dbReference type="CDD" id="cd20302">
    <property type="entry name" value="cupin_DAD"/>
    <property type="match status" value="1"/>
</dbReference>
<proteinExistence type="predicted"/>
<dbReference type="EMBL" id="HE965805">
    <property type="protein sequence ID" value="CCJ64385.1"/>
    <property type="molecule type" value="Genomic_DNA"/>
</dbReference>
<keyword evidence="3" id="KW-1185">Reference proteome</keyword>
<accession>A0A0T7CS90</accession>
<dbReference type="InterPro" id="IPR025979">
    <property type="entry name" value="ChrR-like_cupin_dom"/>
</dbReference>